<dbReference type="InterPro" id="IPR053967">
    <property type="entry name" value="LlgE_F_G-like_D1"/>
</dbReference>
<sequence length="274" mass="30039">MLRGYYAAASGMKAQQRRQETLSNNLANAQTPGFKQDQAAIRAFPELLINRIGKENIPTTRPFSVPTQQAIGSLNTGVYVQETIADHQQGGLQETGMTTDMALINVELPDETGGLFFAVQNGDGDVRYTRNGNFTIDGEGYLTTNQGYYVLNQAGDPIFTDGQVFSVTSEGELEIGGTMIPLNIAYTENVNDLIKDDHDLFTFTEGAGEAVDARGMAGVSFAVQQRYLENSNVDLVQTMTDMMQAYRLFEANQKVVQAYDQSMDIAVNQIGRLT</sequence>
<evidence type="ECO:0000259" key="3">
    <source>
        <dbReference type="Pfam" id="PF00460"/>
    </source>
</evidence>
<dbReference type="RefSeq" id="WP_344911670.1">
    <property type="nucleotide sequence ID" value="NZ_BAABDL010000073.1"/>
</dbReference>
<comment type="subcellular location">
    <subcellularLocation>
        <location evidence="2">Bacterial flagellum basal body</location>
    </subcellularLocation>
</comment>
<feature type="domain" description="Flagellar basal body rod protein N-terminal" evidence="3">
    <location>
        <begin position="6"/>
        <end position="35"/>
    </location>
</feature>
<dbReference type="SUPFAM" id="SSF117143">
    <property type="entry name" value="Flagellar hook protein flgE"/>
    <property type="match status" value="1"/>
</dbReference>
<feature type="domain" description="Flagellar basal-body/hook protein C-terminal" evidence="4">
    <location>
        <begin position="224"/>
        <end position="268"/>
    </location>
</feature>
<feature type="domain" description="Flagellar hook protein FlgE/F/G-like D1" evidence="5">
    <location>
        <begin position="113"/>
        <end position="172"/>
    </location>
</feature>
<name>A0ABP7VKK6_9BACI</name>
<comment type="similarity">
    <text evidence="1 2">Belongs to the flagella basal body rod proteins family.</text>
</comment>
<dbReference type="PANTHER" id="PTHR30435:SF19">
    <property type="entry name" value="FLAGELLAR BASAL-BODY ROD PROTEIN FLGG"/>
    <property type="match status" value="1"/>
</dbReference>
<evidence type="ECO:0000259" key="4">
    <source>
        <dbReference type="Pfam" id="PF06429"/>
    </source>
</evidence>
<dbReference type="Pfam" id="PF06429">
    <property type="entry name" value="Flg_bbr_C"/>
    <property type="match status" value="1"/>
</dbReference>
<evidence type="ECO:0000256" key="2">
    <source>
        <dbReference type="RuleBase" id="RU362116"/>
    </source>
</evidence>
<evidence type="ECO:0000256" key="1">
    <source>
        <dbReference type="ARBA" id="ARBA00009677"/>
    </source>
</evidence>
<accession>A0ABP7VKK6</accession>
<dbReference type="NCBIfam" id="TIGR03506">
    <property type="entry name" value="FlgEFG_subfam"/>
    <property type="match status" value="1"/>
</dbReference>
<keyword evidence="6" id="KW-0966">Cell projection</keyword>
<comment type="caution">
    <text evidence="6">The sequence shown here is derived from an EMBL/GenBank/DDBJ whole genome shotgun (WGS) entry which is preliminary data.</text>
</comment>
<evidence type="ECO:0000313" key="7">
    <source>
        <dbReference type="Proteomes" id="UP001501734"/>
    </source>
</evidence>
<dbReference type="Pfam" id="PF22692">
    <property type="entry name" value="LlgE_F_G_D1"/>
    <property type="match status" value="1"/>
</dbReference>
<keyword evidence="2" id="KW-0975">Bacterial flagellum</keyword>
<dbReference type="InterPro" id="IPR010930">
    <property type="entry name" value="Flg_bb/hook_C_dom"/>
</dbReference>
<keyword evidence="6" id="KW-0282">Flagellum</keyword>
<dbReference type="EMBL" id="BAABDL010000073">
    <property type="protein sequence ID" value="GAA4069337.1"/>
    <property type="molecule type" value="Genomic_DNA"/>
</dbReference>
<dbReference type="InterPro" id="IPR020013">
    <property type="entry name" value="Flagellar_FlgE/F/G"/>
</dbReference>
<evidence type="ECO:0000313" key="6">
    <source>
        <dbReference type="EMBL" id="GAA4069337.1"/>
    </source>
</evidence>
<keyword evidence="7" id="KW-1185">Reference proteome</keyword>
<proteinExistence type="inferred from homology"/>
<evidence type="ECO:0000259" key="5">
    <source>
        <dbReference type="Pfam" id="PF22692"/>
    </source>
</evidence>
<gene>
    <name evidence="6" type="primary">flhO</name>
    <name evidence="6" type="ORF">GCM10022410_14030</name>
</gene>
<dbReference type="InterPro" id="IPR001444">
    <property type="entry name" value="Flag_bb_rod_N"/>
</dbReference>
<reference evidence="7" key="1">
    <citation type="journal article" date="2019" name="Int. J. Syst. Evol. Microbiol.">
        <title>The Global Catalogue of Microorganisms (GCM) 10K type strain sequencing project: providing services to taxonomists for standard genome sequencing and annotation.</title>
        <authorList>
            <consortium name="The Broad Institute Genomics Platform"/>
            <consortium name="The Broad Institute Genome Sequencing Center for Infectious Disease"/>
            <person name="Wu L."/>
            <person name="Ma J."/>
        </authorList>
    </citation>
    <scope>NUCLEOTIDE SEQUENCE [LARGE SCALE GENOMIC DNA]</scope>
    <source>
        <strain evidence="7">JCM 17250</strain>
    </source>
</reference>
<dbReference type="InterPro" id="IPR037925">
    <property type="entry name" value="FlgE/F/G-like"/>
</dbReference>
<dbReference type="Proteomes" id="UP001501734">
    <property type="component" value="Unassembled WGS sequence"/>
</dbReference>
<keyword evidence="6" id="KW-0969">Cilium</keyword>
<dbReference type="Pfam" id="PF00460">
    <property type="entry name" value="Flg_bb_rod"/>
    <property type="match status" value="1"/>
</dbReference>
<organism evidence="6 7">
    <name type="scientific">Amphibacillus indicireducens</name>
    <dbReference type="NCBI Taxonomy" id="1076330"/>
    <lineage>
        <taxon>Bacteria</taxon>
        <taxon>Bacillati</taxon>
        <taxon>Bacillota</taxon>
        <taxon>Bacilli</taxon>
        <taxon>Bacillales</taxon>
        <taxon>Bacillaceae</taxon>
        <taxon>Amphibacillus</taxon>
    </lineage>
</organism>
<dbReference type="PANTHER" id="PTHR30435">
    <property type="entry name" value="FLAGELLAR PROTEIN"/>
    <property type="match status" value="1"/>
</dbReference>
<protein>
    <submittedName>
        <fullName evidence="6">Flagellar hook-basal body complex protein FlhO</fullName>
    </submittedName>
</protein>